<name>A0ABS8C1R0_9ALTE</name>
<dbReference type="SUPFAM" id="SSF54060">
    <property type="entry name" value="His-Me finger endonucleases"/>
    <property type="match status" value="1"/>
</dbReference>
<dbReference type="Gene3D" id="3.90.75.20">
    <property type="match status" value="1"/>
</dbReference>
<organism evidence="2 3">
    <name type="scientific">Alishewanella maricola</name>
    <dbReference type="NCBI Taxonomy" id="2795740"/>
    <lineage>
        <taxon>Bacteria</taxon>
        <taxon>Pseudomonadati</taxon>
        <taxon>Pseudomonadota</taxon>
        <taxon>Gammaproteobacteria</taxon>
        <taxon>Alteromonadales</taxon>
        <taxon>Alteromonadaceae</taxon>
        <taxon>Alishewanella</taxon>
    </lineage>
</organism>
<accession>A0ABS8C1R0</accession>
<proteinExistence type="predicted"/>
<dbReference type="Pfam" id="PF13392">
    <property type="entry name" value="HNH_3"/>
    <property type="match status" value="1"/>
</dbReference>
<dbReference type="Proteomes" id="UP000633814">
    <property type="component" value="Unassembled WGS sequence"/>
</dbReference>
<gene>
    <name evidence="2" type="ORF">JAO78_005350</name>
</gene>
<evidence type="ECO:0000313" key="2">
    <source>
        <dbReference type="EMBL" id="MCB5226238.1"/>
    </source>
</evidence>
<dbReference type="InterPro" id="IPR044925">
    <property type="entry name" value="His-Me_finger_sf"/>
</dbReference>
<dbReference type="InterPro" id="IPR003615">
    <property type="entry name" value="HNH_nuc"/>
</dbReference>
<keyword evidence="2" id="KW-0255">Endonuclease</keyword>
<protein>
    <submittedName>
        <fullName evidence="2">HNH endonuclease</fullName>
    </submittedName>
</protein>
<sequence length="264" mass="29887">MSRYVYTPAMLEFIETGFKKMGVTDLTKAFNGKFGLCKTPKQIKACISNHKFKCGRITGQIKKGVYKLFNAEQAKFIEDEYKNLTIPRLTLAFNANFKTNMTVNQIRGFTRNHCLKSGRTGQFKKGHSTWNAGMKGWEAGGRSIETRFKKGVESGSIKPIGSERICSKDGYIIIKIAMPNKWRAKHLVEWEKHNGPLPKGMRLWFKDNNRTNWHIDNLMLITRAQGAVINKLGFGDVPAELKPAAITLAEITMKRRQLTQDAAA</sequence>
<evidence type="ECO:0000259" key="1">
    <source>
        <dbReference type="Pfam" id="PF13392"/>
    </source>
</evidence>
<keyword evidence="2" id="KW-0378">Hydrolase</keyword>
<keyword evidence="2" id="KW-0540">Nuclease</keyword>
<dbReference type="RefSeq" id="WP_226750324.1">
    <property type="nucleotide sequence ID" value="NZ_JAEINI020000002.1"/>
</dbReference>
<reference evidence="2 3" key="1">
    <citation type="submission" date="2021-10" db="EMBL/GenBank/DDBJ databases">
        <title>Alishewanella koreense sp. nov. isolated from seawater of southwestern coast in South Korea and the proposal for the reclassification of Rheinheimera perlucida and Rheinheimera tuosuensis as Arsukibacterium perlucida and Arsukibacterium tuosuensis.</title>
        <authorList>
            <person name="Kim K.H."/>
            <person name="Ruan W."/>
            <person name="Kim K.R."/>
            <person name="Baek J.H."/>
            <person name="Jeon C.O."/>
        </authorList>
    </citation>
    <scope>NUCLEOTIDE SEQUENCE [LARGE SCALE GENOMIC DNA]</scope>
    <source>
        <strain evidence="2 3">16-MA</strain>
    </source>
</reference>
<dbReference type="EMBL" id="JAEINI020000002">
    <property type="protein sequence ID" value="MCB5226238.1"/>
    <property type="molecule type" value="Genomic_DNA"/>
</dbReference>
<keyword evidence="3" id="KW-1185">Reference proteome</keyword>
<comment type="caution">
    <text evidence="2">The sequence shown here is derived from an EMBL/GenBank/DDBJ whole genome shotgun (WGS) entry which is preliminary data.</text>
</comment>
<evidence type="ECO:0000313" key="3">
    <source>
        <dbReference type="Proteomes" id="UP000633814"/>
    </source>
</evidence>
<dbReference type="GO" id="GO:0004519">
    <property type="term" value="F:endonuclease activity"/>
    <property type="evidence" value="ECO:0007669"/>
    <property type="project" value="UniProtKB-KW"/>
</dbReference>
<feature type="domain" description="HNH nuclease" evidence="1">
    <location>
        <begin position="183"/>
        <end position="225"/>
    </location>
</feature>